<name>A0A917HI17_9BACT</name>
<feature type="signal peptide" evidence="2">
    <location>
        <begin position="1"/>
        <end position="24"/>
    </location>
</feature>
<dbReference type="CDD" id="cd02966">
    <property type="entry name" value="TlpA_like_family"/>
    <property type="match status" value="1"/>
</dbReference>
<dbReference type="Pfam" id="PF00578">
    <property type="entry name" value="AhpC-TSA"/>
    <property type="match status" value="1"/>
</dbReference>
<comment type="caution">
    <text evidence="4">The sequence shown here is derived from an EMBL/GenBank/DDBJ whole genome shotgun (WGS) entry which is preliminary data.</text>
</comment>
<gene>
    <name evidence="4" type="ORF">GCM10011585_23980</name>
</gene>
<reference evidence="4" key="2">
    <citation type="submission" date="2020-09" db="EMBL/GenBank/DDBJ databases">
        <authorList>
            <person name="Sun Q."/>
            <person name="Zhou Y."/>
        </authorList>
    </citation>
    <scope>NUCLEOTIDE SEQUENCE</scope>
    <source>
        <strain evidence="4">CGMCC 1.12997</strain>
    </source>
</reference>
<organism evidence="4 5">
    <name type="scientific">Edaphobacter dinghuensis</name>
    <dbReference type="NCBI Taxonomy" id="1560005"/>
    <lineage>
        <taxon>Bacteria</taxon>
        <taxon>Pseudomonadati</taxon>
        <taxon>Acidobacteriota</taxon>
        <taxon>Terriglobia</taxon>
        <taxon>Terriglobales</taxon>
        <taxon>Acidobacteriaceae</taxon>
        <taxon>Edaphobacter</taxon>
    </lineage>
</organism>
<evidence type="ECO:0000256" key="2">
    <source>
        <dbReference type="SAM" id="SignalP"/>
    </source>
</evidence>
<dbReference type="Gene3D" id="3.40.30.10">
    <property type="entry name" value="Glutaredoxin"/>
    <property type="match status" value="1"/>
</dbReference>
<dbReference type="PROSITE" id="PS00194">
    <property type="entry name" value="THIOREDOXIN_1"/>
    <property type="match status" value="1"/>
</dbReference>
<feature type="domain" description="Thioredoxin" evidence="3">
    <location>
        <begin position="21"/>
        <end position="162"/>
    </location>
</feature>
<dbReference type="EMBL" id="BMGT01000003">
    <property type="protein sequence ID" value="GGG79885.1"/>
    <property type="molecule type" value="Genomic_DNA"/>
</dbReference>
<evidence type="ECO:0000313" key="5">
    <source>
        <dbReference type="Proteomes" id="UP000647241"/>
    </source>
</evidence>
<keyword evidence="1" id="KW-0676">Redox-active center</keyword>
<dbReference type="AlphaFoldDB" id="A0A917HI17"/>
<dbReference type="RefSeq" id="WP_229739268.1">
    <property type="nucleotide sequence ID" value="NZ_BMGT01000003.1"/>
</dbReference>
<dbReference type="GO" id="GO:0016491">
    <property type="term" value="F:oxidoreductase activity"/>
    <property type="evidence" value="ECO:0007669"/>
    <property type="project" value="InterPro"/>
</dbReference>
<dbReference type="SUPFAM" id="SSF52833">
    <property type="entry name" value="Thioredoxin-like"/>
    <property type="match status" value="1"/>
</dbReference>
<dbReference type="Proteomes" id="UP000647241">
    <property type="component" value="Unassembled WGS sequence"/>
</dbReference>
<dbReference type="InterPro" id="IPR000866">
    <property type="entry name" value="AhpC/TSA"/>
</dbReference>
<keyword evidence="5" id="KW-1185">Reference proteome</keyword>
<dbReference type="InterPro" id="IPR013766">
    <property type="entry name" value="Thioredoxin_domain"/>
</dbReference>
<sequence>MMHKHKLITIASIMLCCLVATAYAKRAPNLEAKNLSGTTEKIASLRGSIAVINFWATWCGPCREEMPRLAKLKDEYSANSVRFIAISVDEPKNRAKIEPFLKAQNIDLDVWVGGDLDMLERAGLGNVLPATLIIDQQGEIIGRIMGEAKDEDIKSRLDWLLHGRQGPAPDPLLKRY</sequence>
<evidence type="ECO:0000256" key="1">
    <source>
        <dbReference type="ARBA" id="ARBA00023284"/>
    </source>
</evidence>
<dbReference type="InterPro" id="IPR036249">
    <property type="entry name" value="Thioredoxin-like_sf"/>
</dbReference>
<dbReference type="InterPro" id="IPR050553">
    <property type="entry name" value="Thioredoxin_ResA/DsbE_sf"/>
</dbReference>
<evidence type="ECO:0000259" key="3">
    <source>
        <dbReference type="PROSITE" id="PS51352"/>
    </source>
</evidence>
<accession>A0A917HI17</accession>
<keyword evidence="2" id="KW-0732">Signal</keyword>
<dbReference type="PROSITE" id="PS51352">
    <property type="entry name" value="THIOREDOXIN_2"/>
    <property type="match status" value="1"/>
</dbReference>
<dbReference type="PANTHER" id="PTHR42852">
    <property type="entry name" value="THIOL:DISULFIDE INTERCHANGE PROTEIN DSBE"/>
    <property type="match status" value="1"/>
</dbReference>
<reference evidence="4" key="1">
    <citation type="journal article" date="2014" name="Int. J. Syst. Evol. Microbiol.">
        <title>Complete genome sequence of Corynebacterium casei LMG S-19264T (=DSM 44701T), isolated from a smear-ripened cheese.</title>
        <authorList>
            <consortium name="US DOE Joint Genome Institute (JGI-PGF)"/>
            <person name="Walter F."/>
            <person name="Albersmeier A."/>
            <person name="Kalinowski J."/>
            <person name="Ruckert C."/>
        </authorList>
    </citation>
    <scope>NUCLEOTIDE SEQUENCE</scope>
    <source>
        <strain evidence="4">CGMCC 1.12997</strain>
    </source>
</reference>
<dbReference type="InterPro" id="IPR017937">
    <property type="entry name" value="Thioredoxin_CS"/>
</dbReference>
<proteinExistence type="predicted"/>
<dbReference type="GO" id="GO:0016209">
    <property type="term" value="F:antioxidant activity"/>
    <property type="evidence" value="ECO:0007669"/>
    <property type="project" value="InterPro"/>
</dbReference>
<evidence type="ECO:0000313" key="4">
    <source>
        <dbReference type="EMBL" id="GGG79885.1"/>
    </source>
</evidence>
<feature type="chain" id="PRO_5036972619" description="Thioredoxin domain-containing protein" evidence="2">
    <location>
        <begin position="25"/>
        <end position="176"/>
    </location>
</feature>
<dbReference type="PANTHER" id="PTHR42852:SF13">
    <property type="entry name" value="PROTEIN DIPZ"/>
    <property type="match status" value="1"/>
</dbReference>
<protein>
    <recommendedName>
        <fullName evidence="3">Thioredoxin domain-containing protein</fullName>
    </recommendedName>
</protein>